<evidence type="ECO:0000313" key="2">
    <source>
        <dbReference type="EMBL" id="SVB61897.1"/>
    </source>
</evidence>
<name>A0A382FIC6_9ZZZZ</name>
<reference evidence="2" key="1">
    <citation type="submission" date="2018-05" db="EMBL/GenBank/DDBJ databases">
        <authorList>
            <person name="Lanie J.A."/>
            <person name="Ng W.-L."/>
            <person name="Kazmierczak K.M."/>
            <person name="Andrzejewski T.M."/>
            <person name="Davidsen T.M."/>
            <person name="Wayne K.J."/>
            <person name="Tettelin H."/>
            <person name="Glass J.I."/>
            <person name="Rusch D."/>
            <person name="Podicherti R."/>
            <person name="Tsui H.-C.T."/>
            <person name="Winkler M.E."/>
        </authorList>
    </citation>
    <scope>NUCLEOTIDE SEQUENCE</scope>
</reference>
<dbReference type="InterPro" id="IPR008965">
    <property type="entry name" value="CBM2/CBM3_carb-bd_dom_sf"/>
</dbReference>
<feature type="non-terminal residue" evidence="2">
    <location>
        <position position="1"/>
    </location>
</feature>
<proteinExistence type="predicted"/>
<dbReference type="EMBL" id="UINC01049751">
    <property type="protein sequence ID" value="SVB61897.1"/>
    <property type="molecule type" value="Genomic_DNA"/>
</dbReference>
<dbReference type="Gene3D" id="2.60.40.680">
    <property type="match status" value="1"/>
</dbReference>
<dbReference type="InterPro" id="IPR002102">
    <property type="entry name" value="Cohesin_dom"/>
</dbReference>
<feature type="domain" description="Cohesin" evidence="1">
    <location>
        <begin position="30"/>
        <end position="146"/>
    </location>
</feature>
<evidence type="ECO:0000259" key="1">
    <source>
        <dbReference type="Pfam" id="PF00963"/>
    </source>
</evidence>
<accession>A0A382FIC6</accession>
<sequence length="158" mass="16781">VPTKSLDNPLDIEGASEKGINTPALVFFPDSASASIGSTVSMEVYVMGVEKLGMAYIKINYDDSRLSLSTINPGDFLQGSQNLFLYDDSVAGVIDIYTSFLGPDSSHVSGTGNMAYLVFQAKTPGVSKVTYSSDSEFADSDDNPIQIRGFGEGVIDAQ</sequence>
<dbReference type="AlphaFoldDB" id="A0A382FIC6"/>
<dbReference type="CDD" id="cd08547">
    <property type="entry name" value="Type_II_cohesin"/>
    <property type="match status" value="1"/>
</dbReference>
<dbReference type="Pfam" id="PF00963">
    <property type="entry name" value="Cohesin"/>
    <property type="match status" value="1"/>
</dbReference>
<dbReference type="GO" id="GO:0030246">
    <property type="term" value="F:carbohydrate binding"/>
    <property type="evidence" value="ECO:0007669"/>
    <property type="project" value="InterPro"/>
</dbReference>
<dbReference type="GO" id="GO:0000272">
    <property type="term" value="P:polysaccharide catabolic process"/>
    <property type="evidence" value="ECO:0007669"/>
    <property type="project" value="InterPro"/>
</dbReference>
<dbReference type="SUPFAM" id="SSF49384">
    <property type="entry name" value="Carbohydrate-binding domain"/>
    <property type="match status" value="1"/>
</dbReference>
<gene>
    <name evidence="2" type="ORF">METZ01_LOCUS214751</name>
</gene>
<organism evidence="2">
    <name type="scientific">marine metagenome</name>
    <dbReference type="NCBI Taxonomy" id="408172"/>
    <lineage>
        <taxon>unclassified sequences</taxon>
        <taxon>metagenomes</taxon>
        <taxon>ecological metagenomes</taxon>
    </lineage>
</organism>
<protein>
    <recommendedName>
        <fullName evidence="1">Cohesin domain-containing protein</fullName>
    </recommendedName>
</protein>